<dbReference type="Gene3D" id="2.40.30.170">
    <property type="match status" value="1"/>
</dbReference>
<dbReference type="Proteomes" id="UP000317835">
    <property type="component" value="Chromosome"/>
</dbReference>
<keyword evidence="2 3" id="KW-0175">Coiled coil</keyword>
<sequence precursor="true">MKAAIALALLLSATLGVASVATLKDVAAPAGSAAPEAPMVRPSDVIAADGVVEGARPEAGLRPDVEGVLAALHVAENREVAGGELLAELRNDPQRERVSLAAAELEVARARLDRLRNGERQERRRVLEAIEKTHRLALERAEADWSRTEELFGRGAISTERRDRDYYAKVESRAALGEVEAERALVEAPPRPEDLAEAEALVKAAEARLRLAEAELEKTRLRAPADGRILRAYAEPGEVVGPATPDPVLLLADLSRRRVRAFVEELDAARVGLGQPALVTADGLPGRGFSGRVSLVASRMGQNAPQSDAPGEYKDLYFREVLIDLDAGAELPVNLRVRVRIDPDPDAVDPARSDLVRYDGPD</sequence>
<keyword evidence="4" id="KW-0732">Signal</keyword>
<evidence type="ECO:0000313" key="7">
    <source>
        <dbReference type="Proteomes" id="UP000317835"/>
    </source>
</evidence>
<dbReference type="Gene3D" id="2.40.50.100">
    <property type="match status" value="2"/>
</dbReference>
<name>A0A518H1S0_9BACT</name>
<dbReference type="EMBL" id="CP036426">
    <property type="protein sequence ID" value="QDV34770.1"/>
    <property type="molecule type" value="Genomic_DNA"/>
</dbReference>
<dbReference type="Pfam" id="PF25881">
    <property type="entry name" value="HH_YBHG"/>
    <property type="match status" value="1"/>
</dbReference>
<dbReference type="RefSeq" id="WP_145269904.1">
    <property type="nucleotide sequence ID" value="NZ_CP036426.1"/>
</dbReference>
<evidence type="ECO:0000259" key="5">
    <source>
        <dbReference type="Pfam" id="PF25881"/>
    </source>
</evidence>
<dbReference type="PANTHER" id="PTHR32347">
    <property type="entry name" value="EFFLUX SYSTEM COMPONENT YKNX-RELATED"/>
    <property type="match status" value="1"/>
</dbReference>
<comment type="subcellular location">
    <subcellularLocation>
        <location evidence="1">Cell envelope</location>
    </subcellularLocation>
</comment>
<feature type="coiled-coil region" evidence="3">
    <location>
        <begin position="195"/>
        <end position="222"/>
    </location>
</feature>
<dbReference type="AlphaFoldDB" id="A0A518H1S0"/>
<dbReference type="PANTHER" id="PTHR32347:SF27">
    <property type="entry name" value="RND EFFLUX PUMP MEMBRANE FUSION PROTEIN BARREL-SANDWICH DOMAIN-CONTAINING PROTEIN"/>
    <property type="match status" value="1"/>
</dbReference>
<dbReference type="KEGG" id="tpla:ElP_26660"/>
<evidence type="ECO:0000256" key="4">
    <source>
        <dbReference type="SAM" id="SignalP"/>
    </source>
</evidence>
<feature type="signal peptide" evidence="4">
    <location>
        <begin position="1"/>
        <end position="18"/>
    </location>
</feature>
<reference evidence="6 7" key="1">
    <citation type="submission" date="2019-02" db="EMBL/GenBank/DDBJ databases">
        <title>Deep-cultivation of Planctomycetes and their phenomic and genomic characterization uncovers novel biology.</title>
        <authorList>
            <person name="Wiegand S."/>
            <person name="Jogler M."/>
            <person name="Boedeker C."/>
            <person name="Pinto D."/>
            <person name="Vollmers J."/>
            <person name="Rivas-Marin E."/>
            <person name="Kohn T."/>
            <person name="Peeters S.H."/>
            <person name="Heuer A."/>
            <person name="Rast P."/>
            <person name="Oberbeckmann S."/>
            <person name="Bunk B."/>
            <person name="Jeske O."/>
            <person name="Meyerdierks A."/>
            <person name="Storesund J.E."/>
            <person name="Kallscheuer N."/>
            <person name="Luecker S."/>
            <person name="Lage O.M."/>
            <person name="Pohl T."/>
            <person name="Merkel B.J."/>
            <person name="Hornburger P."/>
            <person name="Mueller R.-W."/>
            <person name="Bruemmer F."/>
            <person name="Labrenz M."/>
            <person name="Spormann A.M."/>
            <person name="Op den Camp H."/>
            <person name="Overmann J."/>
            <person name="Amann R."/>
            <person name="Jetten M.S.M."/>
            <person name="Mascher T."/>
            <person name="Medema M.H."/>
            <person name="Devos D.P."/>
            <person name="Kaster A.-K."/>
            <person name="Ovreas L."/>
            <person name="Rohde M."/>
            <person name="Galperin M.Y."/>
            <person name="Jogler C."/>
        </authorList>
    </citation>
    <scope>NUCLEOTIDE SEQUENCE [LARGE SCALE GENOMIC DNA]</scope>
    <source>
        <strain evidence="6 7">ElP</strain>
    </source>
</reference>
<feature type="chain" id="PRO_5022206875" evidence="4">
    <location>
        <begin position="19"/>
        <end position="362"/>
    </location>
</feature>
<protein>
    <submittedName>
        <fullName evidence="6">Multidrug resistance protein MdtN</fullName>
    </submittedName>
</protein>
<accession>A0A518H1S0</accession>
<dbReference type="InterPro" id="IPR050465">
    <property type="entry name" value="UPF0194_transport"/>
</dbReference>
<keyword evidence="7" id="KW-1185">Reference proteome</keyword>
<proteinExistence type="predicted"/>
<dbReference type="OrthoDB" id="272547at2"/>
<dbReference type="GO" id="GO:0030313">
    <property type="term" value="C:cell envelope"/>
    <property type="evidence" value="ECO:0007669"/>
    <property type="project" value="UniProtKB-SubCell"/>
</dbReference>
<evidence type="ECO:0000256" key="2">
    <source>
        <dbReference type="ARBA" id="ARBA00023054"/>
    </source>
</evidence>
<dbReference type="InterPro" id="IPR059052">
    <property type="entry name" value="HH_YbhG-like"/>
</dbReference>
<gene>
    <name evidence="6" type="primary">mdtN_1</name>
    <name evidence="6" type="ORF">ElP_26660</name>
</gene>
<feature type="domain" description="YbhG-like alpha-helical hairpin" evidence="5">
    <location>
        <begin position="100"/>
        <end position="217"/>
    </location>
</feature>
<evidence type="ECO:0000256" key="1">
    <source>
        <dbReference type="ARBA" id="ARBA00004196"/>
    </source>
</evidence>
<evidence type="ECO:0000256" key="3">
    <source>
        <dbReference type="SAM" id="Coils"/>
    </source>
</evidence>
<evidence type="ECO:0000313" key="6">
    <source>
        <dbReference type="EMBL" id="QDV34770.1"/>
    </source>
</evidence>
<dbReference type="SUPFAM" id="SSF111369">
    <property type="entry name" value="HlyD-like secretion proteins"/>
    <property type="match status" value="2"/>
</dbReference>
<organism evidence="6 7">
    <name type="scientific">Tautonia plasticadhaerens</name>
    <dbReference type="NCBI Taxonomy" id="2527974"/>
    <lineage>
        <taxon>Bacteria</taxon>
        <taxon>Pseudomonadati</taxon>
        <taxon>Planctomycetota</taxon>
        <taxon>Planctomycetia</taxon>
        <taxon>Isosphaerales</taxon>
        <taxon>Isosphaeraceae</taxon>
        <taxon>Tautonia</taxon>
    </lineage>
</organism>